<evidence type="ECO:0000313" key="3">
    <source>
        <dbReference type="EMBL" id="KAK3239202.1"/>
    </source>
</evidence>
<keyword evidence="2" id="KW-0472">Membrane</keyword>
<organism evidence="3 4">
    <name type="scientific">Cymbomonas tetramitiformis</name>
    <dbReference type="NCBI Taxonomy" id="36881"/>
    <lineage>
        <taxon>Eukaryota</taxon>
        <taxon>Viridiplantae</taxon>
        <taxon>Chlorophyta</taxon>
        <taxon>Pyramimonadophyceae</taxon>
        <taxon>Pyramimonadales</taxon>
        <taxon>Pyramimonadaceae</taxon>
        <taxon>Cymbomonas</taxon>
    </lineage>
</organism>
<feature type="region of interest" description="Disordered" evidence="1">
    <location>
        <begin position="66"/>
        <end position="127"/>
    </location>
</feature>
<feature type="compositionally biased region" description="Low complexity" evidence="1">
    <location>
        <begin position="67"/>
        <end position="76"/>
    </location>
</feature>
<evidence type="ECO:0000313" key="4">
    <source>
        <dbReference type="Proteomes" id="UP001190700"/>
    </source>
</evidence>
<dbReference type="InterPro" id="IPR004263">
    <property type="entry name" value="Exostosin"/>
</dbReference>
<accession>A0AAE0BP80</accession>
<keyword evidence="2" id="KW-0812">Transmembrane</keyword>
<dbReference type="EMBL" id="LGRX02033995">
    <property type="protein sequence ID" value="KAK3239202.1"/>
    <property type="molecule type" value="Genomic_DNA"/>
</dbReference>
<evidence type="ECO:0008006" key="5">
    <source>
        <dbReference type="Google" id="ProtNLM"/>
    </source>
</evidence>
<feature type="region of interest" description="Disordered" evidence="1">
    <location>
        <begin position="144"/>
        <end position="172"/>
    </location>
</feature>
<sequence length="593" mass="63841">MIIFRKEYYGSFALFAGLLVGAYIAPHYEIPRISIEWKPPKTYDDSSASPAPFLVATAISSPQMLPSASGKSSAAAPQQSLAGDNSLPPPPSPSSRNLSVANISFSNPAPSIQEPEAETAGSNVSTTLEASPSHLILPALGESSAAAPQQSLTGDNFLPPPPPPSSSNLSAAKISFPNAAPSIQKPEAEAELAGSNVSTTLEASPSPSIPASSELKTRCDPPCVNGTCNEELGRCDLGDCPECGLPNEAALKNSGFTSPDIPFSQWCFGNCSGRGECKHGFCKCQPGFWGTDCGISHSLDGSLLLYEQTAPRGEEVLSPRIYVYELPPDFTVFSRRLGVLDDLAGVAFGFAERMFRSAHRTLDPNAADWFFAPGVGNCKSMNALSEYVRTTWPDLFGLTGARHVWPSIGQDFGFSNGANNKFGPCYVKDNKILPHLADSVFMDFRGPSKACFNLFRPGQDVRLPPLIVIGRTSQQIMPQDAVFSPRMHQFLKSSKATWQKRLSQTAGQIANNPMFLFAGKSAPLCWDKKEDGISKRCFNGGNSRGLLQNLFNTPFYSYPQGQKLLTVSSGTASNLAQWAQKLMRCRMLPCNLL</sequence>
<keyword evidence="4" id="KW-1185">Reference proteome</keyword>
<comment type="caution">
    <text evidence="3">The sequence shown here is derived from an EMBL/GenBank/DDBJ whole genome shotgun (WGS) entry which is preliminary data.</text>
</comment>
<evidence type="ECO:0000256" key="1">
    <source>
        <dbReference type="SAM" id="MobiDB-lite"/>
    </source>
</evidence>
<feature type="compositionally biased region" description="Low complexity" evidence="1">
    <location>
        <begin position="203"/>
        <end position="213"/>
    </location>
</feature>
<dbReference type="AlphaFoldDB" id="A0AAE0BP80"/>
<keyword evidence="2" id="KW-1133">Transmembrane helix</keyword>
<dbReference type="PANTHER" id="PTHR11062:SF376">
    <property type="entry name" value="EXOSTOSIN FAMILY PROTEIN"/>
    <property type="match status" value="1"/>
</dbReference>
<reference evidence="3 4" key="1">
    <citation type="journal article" date="2015" name="Genome Biol. Evol.">
        <title>Comparative Genomics of a Bacterivorous Green Alga Reveals Evolutionary Causalities and Consequences of Phago-Mixotrophic Mode of Nutrition.</title>
        <authorList>
            <person name="Burns J.A."/>
            <person name="Paasch A."/>
            <person name="Narechania A."/>
            <person name="Kim E."/>
        </authorList>
    </citation>
    <scope>NUCLEOTIDE SEQUENCE [LARGE SCALE GENOMIC DNA]</scope>
    <source>
        <strain evidence="3 4">PLY_AMNH</strain>
    </source>
</reference>
<evidence type="ECO:0000256" key="2">
    <source>
        <dbReference type="SAM" id="Phobius"/>
    </source>
</evidence>
<gene>
    <name evidence="3" type="ORF">CYMTET_50852</name>
</gene>
<feature type="compositionally biased region" description="Polar residues" evidence="1">
    <location>
        <begin position="100"/>
        <end position="110"/>
    </location>
</feature>
<dbReference type="PANTHER" id="PTHR11062">
    <property type="entry name" value="EXOSTOSIN HEPARAN SULFATE GLYCOSYLTRANSFERASE -RELATED"/>
    <property type="match status" value="1"/>
</dbReference>
<dbReference type="Proteomes" id="UP001190700">
    <property type="component" value="Unassembled WGS sequence"/>
</dbReference>
<name>A0AAE0BP80_9CHLO</name>
<protein>
    <recommendedName>
        <fullName evidence="5">EGF-like domain-containing protein</fullName>
    </recommendedName>
</protein>
<feature type="transmembrane region" description="Helical" evidence="2">
    <location>
        <begin position="7"/>
        <end position="25"/>
    </location>
</feature>
<dbReference type="GO" id="GO:0016757">
    <property type="term" value="F:glycosyltransferase activity"/>
    <property type="evidence" value="ECO:0007669"/>
    <property type="project" value="InterPro"/>
</dbReference>
<feature type="region of interest" description="Disordered" evidence="1">
    <location>
        <begin position="184"/>
        <end position="215"/>
    </location>
</feature>
<proteinExistence type="predicted"/>